<evidence type="ECO:0000256" key="1">
    <source>
        <dbReference type="SAM" id="SignalP"/>
    </source>
</evidence>
<name>A0ABU2WJQ9_9GAMM</name>
<sequence length="304" mass="33187">MSQRFAGTLWALFTLAVLLRLGPAAAQDQAPFLWRIDVARTTHYLLGSIHLLPESEAVLPAAYERALKASDVVVFETDFDALQEPDTQQRFLTAARAPMPGGLRGQLHAETYHALSEHLGGLGLPAGSFDSFKPWFVAMSLELLRYQRAGFAAEYGIDGRLFKRALDGGKTIEWLESVDQQIHVLSGMGPAVEEAYLRAAIEEDQPSGPQPETLLRIWRQSDTAALAENIAEMKSGYPEIYLRVLSGRNAGWLANLRQRLDGRKPTMIVVGAAHLVGGDGLLQTLAADGYTPTPVEADLAPTQP</sequence>
<dbReference type="RefSeq" id="WP_311365164.1">
    <property type="nucleotide sequence ID" value="NZ_JAVRIC010000013.1"/>
</dbReference>
<gene>
    <name evidence="2" type="ORF">RM530_10405</name>
</gene>
<keyword evidence="3" id="KW-1185">Reference proteome</keyword>
<dbReference type="Pfam" id="PF01963">
    <property type="entry name" value="TraB_PrgY_gumN"/>
    <property type="match status" value="1"/>
</dbReference>
<dbReference type="PANTHER" id="PTHR40590">
    <property type="entry name" value="CYTOPLASMIC PROTEIN-RELATED"/>
    <property type="match status" value="1"/>
</dbReference>
<feature type="signal peptide" evidence="1">
    <location>
        <begin position="1"/>
        <end position="26"/>
    </location>
</feature>
<dbReference type="Proteomes" id="UP001254608">
    <property type="component" value="Unassembled WGS sequence"/>
</dbReference>
<protein>
    <submittedName>
        <fullName evidence="2">TraB/GumN family protein</fullName>
    </submittedName>
</protein>
<reference evidence="2 3" key="1">
    <citation type="submission" date="2023-09" db="EMBL/GenBank/DDBJ databases">
        <authorList>
            <person name="Rey-Velasco X."/>
        </authorList>
    </citation>
    <scope>NUCLEOTIDE SEQUENCE [LARGE SCALE GENOMIC DNA]</scope>
    <source>
        <strain evidence="2 3">W345</strain>
    </source>
</reference>
<dbReference type="InterPro" id="IPR002816">
    <property type="entry name" value="TraB/PrgY/GumN_fam"/>
</dbReference>
<evidence type="ECO:0000313" key="3">
    <source>
        <dbReference type="Proteomes" id="UP001254608"/>
    </source>
</evidence>
<dbReference type="CDD" id="cd14789">
    <property type="entry name" value="Tiki"/>
    <property type="match status" value="1"/>
</dbReference>
<evidence type="ECO:0000313" key="2">
    <source>
        <dbReference type="EMBL" id="MDT0497773.1"/>
    </source>
</evidence>
<organism evidence="2 3">
    <name type="scientific">Banduia mediterranea</name>
    <dbReference type="NCBI Taxonomy" id="3075609"/>
    <lineage>
        <taxon>Bacteria</taxon>
        <taxon>Pseudomonadati</taxon>
        <taxon>Pseudomonadota</taxon>
        <taxon>Gammaproteobacteria</taxon>
        <taxon>Nevskiales</taxon>
        <taxon>Algiphilaceae</taxon>
        <taxon>Banduia</taxon>
    </lineage>
</organism>
<keyword evidence="1" id="KW-0732">Signal</keyword>
<feature type="chain" id="PRO_5045843230" evidence="1">
    <location>
        <begin position="27"/>
        <end position="304"/>
    </location>
</feature>
<accession>A0ABU2WJQ9</accession>
<comment type="caution">
    <text evidence="2">The sequence shown here is derived from an EMBL/GenBank/DDBJ whole genome shotgun (WGS) entry which is preliminary data.</text>
</comment>
<dbReference type="PANTHER" id="PTHR40590:SF1">
    <property type="entry name" value="CYTOPLASMIC PROTEIN"/>
    <property type="match status" value="1"/>
</dbReference>
<dbReference type="InterPro" id="IPR047111">
    <property type="entry name" value="YbaP-like"/>
</dbReference>
<proteinExistence type="predicted"/>
<dbReference type="EMBL" id="JAVRIC010000013">
    <property type="protein sequence ID" value="MDT0497773.1"/>
    <property type="molecule type" value="Genomic_DNA"/>
</dbReference>